<dbReference type="Pfam" id="PF01548">
    <property type="entry name" value="DEDD_Tnp_IS110"/>
    <property type="match status" value="1"/>
</dbReference>
<accession>D2SF29</accession>
<proteinExistence type="predicted"/>
<evidence type="ECO:0000259" key="1">
    <source>
        <dbReference type="Pfam" id="PF01548"/>
    </source>
</evidence>
<feature type="domain" description="Transposase IS110-like N-terminal" evidence="1">
    <location>
        <begin position="6"/>
        <end position="154"/>
    </location>
</feature>
<dbReference type="PANTHER" id="PTHR33055">
    <property type="entry name" value="TRANSPOSASE FOR INSERTION SEQUENCE ELEMENT IS1111A"/>
    <property type="match status" value="1"/>
</dbReference>
<reference evidence="4" key="2">
    <citation type="submission" date="2010-01" db="EMBL/GenBank/DDBJ databases">
        <title>The complete genome of Geodermatophilus obscurus DSM 43160.</title>
        <authorList>
            <consortium name="US DOE Joint Genome Institute (JGI-PGF)"/>
            <person name="Lucas S."/>
            <person name="Copeland A."/>
            <person name="Lapidus A."/>
            <person name="Glavina del Rio T."/>
            <person name="Dalin E."/>
            <person name="Tice H."/>
            <person name="Bruce D."/>
            <person name="Goodwin L."/>
            <person name="Pitluck S."/>
            <person name="Kyrpides N."/>
            <person name="Mavromatis K."/>
            <person name="Ivanova N."/>
            <person name="Munk A.C."/>
            <person name="Brettin T."/>
            <person name="Detter J.C."/>
            <person name="Han C."/>
            <person name="Larimer F."/>
            <person name="Land M."/>
            <person name="Hauser L."/>
            <person name="Markowitz V."/>
            <person name="Cheng J.-F."/>
            <person name="Hugenholtz P."/>
            <person name="Woyke T."/>
            <person name="Wu D."/>
            <person name="Jando M."/>
            <person name="Schneider S."/>
            <person name="Klenk H.-P."/>
            <person name="Eisen J.A."/>
        </authorList>
    </citation>
    <scope>NUCLEOTIDE SEQUENCE [LARGE SCALE GENOMIC DNA]</scope>
    <source>
        <strain evidence="4">ATCC 25078 / DSM 43160 / JCM 3152 / KCC A-0152 / KCTC 9177 / NBRC 13315 / NRRL B-3577 / G-20</strain>
    </source>
</reference>
<dbReference type="OrthoDB" id="4685317at2"/>
<protein>
    <submittedName>
        <fullName evidence="3">Transposase IS116/IS110/IS902 family protein</fullName>
    </submittedName>
</protein>
<organism evidence="3 4">
    <name type="scientific">Geodermatophilus obscurus (strain ATCC 25078 / DSM 43160 / JCM 3152 / CCUG 61914 / KCC A-0152 / KCTC 9177 / NBRC 13315 / NRRL B-3577 / G-20)</name>
    <dbReference type="NCBI Taxonomy" id="526225"/>
    <lineage>
        <taxon>Bacteria</taxon>
        <taxon>Bacillati</taxon>
        <taxon>Actinomycetota</taxon>
        <taxon>Actinomycetes</taxon>
        <taxon>Geodermatophilales</taxon>
        <taxon>Geodermatophilaceae</taxon>
        <taxon>Geodermatophilus</taxon>
    </lineage>
</organism>
<dbReference type="HOGENOM" id="CLU_036902_1_0_11"/>
<sequence length="343" mass="37600">MGILGGLDIHRRQITFDYLDERSGETRHGRIAPADRMLLRGWLQKLLADAGKPAAFAVEGCTGWRFVVEELQRAGVEAHLAEPADTSAARGPKRRAKTDRADARLLRELLADGRLPESWIPPAQVLEMRARLQLFRDLREQHTAWVQRVHAILLHHGVPAVTGGLLGADNRRRLEVGEGLSPAGREAVAAALRILDALDAELDPLRKQITAFAARQPGCRALQADYGIGPITATALWTELGDSRRFSASRKAVRHTGLDITVHSSDGKRSAAHLSRQGSPLLRWALFEAAQCAARPGSPDHAYYRRVAERVGGNRAALSVARKMVRRAHHTLRALGDQALAPV</sequence>
<dbReference type="RefSeq" id="WP_012948155.1">
    <property type="nucleotide sequence ID" value="NC_013757.1"/>
</dbReference>
<evidence type="ECO:0000313" key="4">
    <source>
        <dbReference type="Proteomes" id="UP000001382"/>
    </source>
</evidence>
<dbReference type="EMBL" id="CP001867">
    <property type="protein sequence ID" value="ADB74719.1"/>
    <property type="molecule type" value="Genomic_DNA"/>
</dbReference>
<dbReference type="eggNOG" id="COG3547">
    <property type="taxonomic scope" value="Bacteria"/>
</dbReference>
<dbReference type="Proteomes" id="UP000001382">
    <property type="component" value="Chromosome"/>
</dbReference>
<gene>
    <name evidence="3" type="ordered locus">Gobs_2031</name>
</gene>
<dbReference type="KEGG" id="gob:Gobs_2031"/>
<reference evidence="3 4" key="1">
    <citation type="journal article" date="2010" name="Stand. Genomic Sci.">
        <title>Complete genome sequence of Geodermatophilus obscurus type strain (G-20).</title>
        <authorList>
            <person name="Ivanova N."/>
            <person name="Sikorski J."/>
            <person name="Jando M."/>
            <person name="Munk C."/>
            <person name="Lapidus A."/>
            <person name="Glavina Del Rio T."/>
            <person name="Copeland A."/>
            <person name="Tice H."/>
            <person name="Cheng J.-F."/>
            <person name="Lucas S."/>
            <person name="Chen F."/>
            <person name="Nolan M."/>
            <person name="Bruce D."/>
            <person name="Goodwin L."/>
            <person name="Pitluck S."/>
            <person name="Mavromatis K."/>
            <person name="Mikhailova N."/>
            <person name="Pati A."/>
            <person name="Chen A."/>
            <person name="Palaniappan K."/>
            <person name="Land M."/>
            <person name="Hauser L."/>
            <person name="Chang Y.-J."/>
            <person name="Jeffries C.D."/>
            <person name="Meincke L."/>
            <person name="Brettin T."/>
            <person name="Detter J.C."/>
            <person name="Detter J.C."/>
            <person name="Rohde M."/>
            <person name="Goeker M."/>
            <person name="Bristow J."/>
            <person name="Eisen J.A."/>
            <person name="Markowitz V."/>
            <person name="Hugenholtz P."/>
            <person name="Kyrpides N.C."/>
            <person name="Klenk H.-P."/>
        </authorList>
    </citation>
    <scope>NUCLEOTIDE SEQUENCE [LARGE SCALE GENOMIC DNA]</scope>
    <source>
        <strain evidence="4">ATCC 25078 / DSM 43160 / JCM 3152 / KCC A-0152 / KCTC 9177 / NBRC 13315 / NRRL B-3577 / G-20</strain>
    </source>
</reference>
<dbReference type="AlphaFoldDB" id="D2SF29"/>
<dbReference type="InterPro" id="IPR003346">
    <property type="entry name" value="Transposase_20"/>
</dbReference>
<dbReference type="GO" id="GO:0004803">
    <property type="term" value="F:transposase activity"/>
    <property type="evidence" value="ECO:0007669"/>
    <property type="project" value="InterPro"/>
</dbReference>
<dbReference type="GO" id="GO:0006313">
    <property type="term" value="P:DNA transposition"/>
    <property type="evidence" value="ECO:0007669"/>
    <property type="project" value="InterPro"/>
</dbReference>
<dbReference type="GO" id="GO:0003677">
    <property type="term" value="F:DNA binding"/>
    <property type="evidence" value="ECO:0007669"/>
    <property type="project" value="InterPro"/>
</dbReference>
<dbReference type="Pfam" id="PF02371">
    <property type="entry name" value="Transposase_20"/>
    <property type="match status" value="1"/>
</dbReference>
<name>D2SF29_GEOOG</name>
<dbReference type="InterPro" id="IPR047650">
    <property type="entry name" value="Transpos_IS110"/>
</dbReference>
<evidence type="ECO:0000313" key="3">
    <source>
        <dbReference type="EMBL" id="ADB74719.1"/>
    </source>
</evidence>
<dbReference type="PANTHER" id="PTHR33055:SF15">
    <property type="entry name" value="TRANSPOSASE-RELATED"/>
    <property type="match status" value="1"/>
</dbReference>
<evidence type="ECO:0000259" key="2">
    <source>
        <dbReference type="Pfam" id="PF02371"/>
    </source>
</evidence>
<keyword evidence="4" id="KW-1185">Reference proteome</keyword>
<dbReference type="InterPro" id="IPR002525">
    <property type="entry name" value="Transp_IS110-like_N"/>
</dbReference>
<dbReference type="NCBIfam" id="NF033542">
    <property type="entry name" value="transpos_IS110"/>
    <property type="match status" value="1"/>
</dbReference>
<feature type="domain" description="Transposase IS116/IS110/IS902 C-terminal" evidence="2">
    <location>
        <begin position="221"/>
        <end position="304"/>
    </location>
</feature>